<dbReference type="InterPro" id="IPR017926">
    <property type="entry name" value="GATASE"/>
</dbReference>
<dbReference type="Pfam" id="PF00117">
    <property type="entry name" value="GATase"/>
    <property type="match status" value="1"/>
</dbReference>
<dbReference type="RefSeq" id="XP_009832622.1">
    <property type="nucleotide sequence ID" value="XM_009834320.1"/>
</dbReference>
<feature type="domain" description="Glutamine amidotransferase" evidence="1">
    <location>
        <begin position="107"/>
        <end position="232"/>
    </location>
</feature>
<evidence type="ECO:0000313" key="2">
    <source>
        <dbReference type="EMBL" id="ETV77512.1"/>
    </source>
</evidence>
<accession>W4GCV5</accession>
<name>W4GCV5_APHAT</name>
<dbReference type="EMBL" id="KI913132">
    <property type="protein sequence ID" value="ETV77512.1"/>
    <property type="molecule type" value="Genomic_DNA"/>
</dbReference>
<protein>
    <recommendedName>
        <fullName evidence="1">Glutamine amidotransferase domain-containing protein</fullName>
    </recommendedName>
</protein>
<dbReference type="STRING" id="112090.W4GCV5"/>
<dbReference type="InterPro" id="IPR044992">
    <property type="entry name" value="ChyE-like"/>
</dbReference>
<dbReference type="GeneID" id="20810447"/>
<gene>
    <name evidence="2" type="ORF">H257_08451</name>
</gene>
<dbReference type="AlphaFoldDB" id="W4GCV5"/>
<dbReference type="GO" id="GO:0005829">
    <property type="term" value="C:cytosol"/>
    <property type="evidence" value="ECO:0007669"/>
    <property type="project" value="TreeGrafter"/>
</dbReference>
<evidence type="ECO:0000259" key="1">
    <source>
        <dbReference type="Pfam" id="PF00117"/>
    </source>
</evidence>
<dbReference type="OrthoDB" id="59438at2759"/>
<dbReference type="VEuPathDB" id="FungiDB:H257_08451"/>
<organism evidence="2">
    <name type="scientific">Aphanomyces astaci</name>
    <name type="common">Crayfish plague agent</name>
    <dbReference type="NCBI Taxonomy" id="112090"/>
    <lineage>
        <taxon>Eukaryota</taxon>
        <taxon>Sar</taxon>
        <taxon>Stramenopiles</taxon>
        <taxon>Oomycota</taxon>
        <taxon>Saprolegniomycetes</taxon>
        <taxon>Saprolegniales</taxon>
        <taxon>Verrucalvaceae</taxon>
        <taxon>Aphanomyces</taxon>
    </lineage>
</organism>
<dbReference type="CDD" id="cd01741">
    <property type="entry name" value="GATase1_1"/>
    <property type="match status" value="1"/>
</dbReference>
<dbReference type="Gene3D" id="3.40.50.880">
    <property type="match status" value="1"/>
</dbReference>
<dbReference type="PANTHER" id="PTHR42695:SF5">
    <property type="entry name" value="GLUTAMINE AMIDOTRANSFERASE YLR126C-RELATED"/>
    <property type="match status" value="1"/>
</dbReference>
<proteinExistence type="predicted"/>
<dbReference type="PROSITE" id="PS51273">
    <property type="entry name" value="GATASE_TYPE_1"/>
    <property type="match status" value="1"/>
</dbReference>
<dbReference type="PANTHER" id="PTHR42695">
    <property type="entry name" value="GLUTAMINE AMIDOTRANSFERASE YLR126C-RELATED"/>
    <property type="match status" value="1"/>
</dbReference>
<sequence length="311" mass="34625">MWSKVVARHGGRPLSVRGIASSANALRFLIVDGYSPEGRLELTKSGVSIASDLYKRMLSTSADGLPTSFDVLFPSDGPFDTPDLRNYDAVAWTGCSLTVLDSADIRVTRQLELAKQCYAHGVPQYGSCWAAQIAVVAAGGVVSKNPRGREMGLARKISLTPEGRGHPMFDGKPSVFDAFTSHYDEITHLRPGGVVLCGNAFTSVQAVAVRHLKGEFWGVQYHPEYDLREMARLTLARKERLVKYGIFQTHQDGDEFVAELEKLYEDPSRRDIAWRLGLDTDVMDENVRYTESRNFIKHLVVPYKLSKTLLE</sequence>
<dbReference type="InterPro" id="IPR029062">
    <property type="entry name" value="Class_I_gatase-like"/>
</dbReference>
<dbReference type="SUPFAM" id="SSF52317">
    <property type="entry name" value="Class I glutamine amidotransferase-like"/>
    <property type="match status" value="1"/>
</dbReference>
<reference evidence="2" key="1">
    <citation type="submission" date="2013-12" db="EMBL/GenBank/DDBJ databases">
        <title>The Genome Sequence of Aphanomyces astaci APO3.</title>
        <authorList>
            <consortium name="The Broad Institute Genomics Platform"/>
            <person name="Russ C."/>
            <person name="Tyler B."/>
            <person name="van West P."/>
            <person name="Dieguez-Uribeondo J."/>
            <person name="Young S.K."/>
            <person name="Zeng Q."/>
            <person name="Gargeya S."/>
            <person name="Fitzgerald M."/>
            <person name="Abouelleil A."/>
            <person name="Alvarado L."/>
            <person name="Chapman S.B."/>
            <person name="Gainer-Dewar J."/>
            <person name="Goldberg J."/>
            <person name="Griggs A."/>
            <person name="Gujja S."/>
            <person name="Hansen M."/>
            <person name="Howarth C."/>
            <person name="Imamovic A."/>
            <person name="Ireland A."/>
            <person name="Larimer J."/>
            <person name="McCowan C."/>
            <person name="Murphy C."/>
            <person name="Pearson M."/>
            <person name="Poon T.W."/>
            <person name="Priest M."/>
            <person name="Roberts A."/>
            <person name="Saif S."/>
            <person name="Shea T."/>
            <person name="Sykes S."/>
            <person name="Wortman J."/>
            <person name="Nusbaum C."/>
            <person name="Birren B."/>
        </authorList>
    </citation>
    <scope>NUCLEOTIDE SEQUENCE [LARGE SCALE GENOMIC DNA]</scope>
    <source>
        <strain evidence="2">APO3</strain>
    </source>
</reference>